<comment type="similarity">
    <text evidence="2">Belongs to the mitochondrial carrier (TC 2.A.29) family.</text>
</comment>
<dbReference type="PANTHER" id="PTHR45788">
    <property type="entry name" value="SUCCINATE/FUMARATE MITOCHONDRIAL TRANSPORTER-RELATED"/>
    <property type="match status" value="1"/>
</dbReference>
<dbReference type="InterPro" id="IPR023395">
    <property type="entry name" value="MCP_dom_sf"/>
</dbReference>
<dbReference type="SUPFAM" id="SSF103506">
    <property type="entry name" value="Mitochondrial carrier"/>
    <property type="match status" value="1"/>
</dbReference>
<feature type="repeat" description="Solcar" evidence="9">
    <location>
        <begin position="89"/>
        <end position="167"/>
    </location>
</feature>
<keyword evidence="6 10" id="KW-1133">Transmembrane helix</keyword>
<comment type="subcellular location">
    <subcellularLocation>
        <location evidence="1">Mitochondrion membrane</location>
        <topology evidence="1">Multi-pass membrane protein</topology>
    </subcellularLocation>
</comment>
<gene>
    <name evidence="11" type="ORF">RFI_15857</name>
</gene>
<dbReference type="Gene3D" id="1.50.40.10">
    <property type="entry name" value="Mitochondrial carrier domain"/>
    <property type="match status" value="1"/>
</dbReference>
<keyword evidence="12" id="KW-1185">Reference proteome</keyword>
<evidence type="ECO:0000256" key="8">
    <source>
        <dbReference type="ARBA" id="ARBA00023136"/>
    </source>
</evidence>
<keyword evidence="5" id="KW-0677">Repeat</keyword>
<evidence type="ECO:0000256" key="9">
    <source>
        <dbReference type="PROSITE-ProRule" id="PRU00282"/>
    </source>
</evidence>
<feature type="transmembrane region" description="Helical" evidence="10">
    <location>
        <begin position="46"/>
        <end position="71"/>
    </location>
</feature>
<evidence type="ECO:0000256" key="3">
    <source>
        <dbReference type="ARBA" id="ARBA00022448"/>
    </source>
</evidence>
<keyword evidence="3" id="KW-0813">Transport</keyword>
<comment type="caution">
    <text evidence="11">The sequence shown here is derived from an EMBL/GenBank/DDBJ whole genome shotgun (WGS) entry which is preliminary data.</text>
</comment>
<evidence type="ECO:0000256" key="7">
    <source>
        <dbReference type="ARBA" id="ARBA00023128"/>
    </source>
</evidence>
<dbReference type="InterPro" id="IPR018108">
    <property type="entry name" value="MCP_transmembrane"/>
</dbReference>
<evidence type="ECO:0000313" key="12">
    <source>
        <dbReference type="Proteomes" id="UP000023152"/>
    </source>
</evidence>
<reference evidence="11 12" key="1">
    <citation type="journal article" date="2013" name="Curr. Biol.">
        <title>The Genome of the Foraminiferan Reticulomyxa filosa.</title>
        <authorList>
            <person name="Glockner G."/>
            <person name="Hulsmann N."/>
            <person name="Schleicher M."/>
            <person name="Noegel A.A."/>
            <person name="Eichinger L."/>
            <person name="Gallinger C."/>
            <person name="Pawlowski J."/>
            <person name="Sierra R."/>
            <person name="Euteneuer U."/>
            <person name="Pillet L."/>
            <person name="Moustafa A."/>
            <person name="Platzer M."/>
            <person name="Groth M."/>
            <person name="Szafranski K."/>
            <person name="Schliwa M."/>
        </authorList>
    </citation>
    <scope>NUCLEOTIDE SEQUENCE [LARGE SCALE GENOMIC DNA]</scope>
</reference>
<evidence type="ECO:0000256" key="5">
    <source>
        <dbReference type="ARBA" id="ARBA00022737"/>
    </source>
</evidence>
<protein>
    <recommendedName>
        <fullName evidence="13">Mitochondrial carrier protein</fullName>
    </recommendedName>
</protein>
<organism evidence="11 12">
    <name type="scientific">Reticulomyxa filosa</name>
    <dbReference type="NCBI Taxonomy" id="46433"/>
    <lineage>
        <taxon>Eukaryota</taxon>
        <taxon>Sar</taxon>
        <taxon>Rhizaria</taxon>
        <taxon>Retaria</taxon>
        <taxon>Foraminifera</taxon>
        <taxon>Monothalamids</taxon>
        <taxon>Reticulomyxidae</taxon>
        <taxon>Reticulomyxa</taxon>
    </lineage>
</organism>
<keyword evidence="7" id="KW-0496">Mitochondrion</keyword>
<evidence type="ECO:0000256" key="1">
    <source>
        <dbReference type="ARBA" id="ARBA00004225"/>
    </source>
</evidence>
<keyword evidence="4 9" id="KW-0812">Transmembrane</keyword>
<dbReference type="InterPro" id="IPR049563">
    <property type="entry name" value="TXTP-like"/>
</dbReference>
<feature type="transmembrane region" description="Helical" evidence="10">
    <location>
        <begin position="91"/>
        <end position="113"/>
    </location>
</feature>
<dbReference type="GO" id="GO:0006843">
    <property type="term" value="P:mitochondrial citrate transmembrane transport"/>
    <property type="evidence" value="ECO:0007669"/>
    <property type="project" value="TreeGrafter"/>
</dbReference>
<dbReference type="AlphaFoldDB" id="X6N7S2"/>
<evidence type="ECO:0000256" key="6">
    <source>
        <dbReference type="ARBA" id="ARBA00022989"/>
    </source>
</evidence>
<evidence type="ECO:0000256" key="2">
    <source>
        <dbReference type="ARBA" id="ARBA00006375"/>
    </source>
</evidence>
<sequence length="187" mass="20173">MQQLSPAENTLLGCCAGVIEISLLQPFLYWKNSVQQKLPFTINPRYLYRGVFASALNMATATGIQFFGTGLIQTYAIGEESLTRQLTDKEIIFSALGGGMISGLICGPIEFVMIQQQRFGGTFGGTQYRVIKSHGPLAFTRGVVTAVGREGIYTAGYLGMVPVLTKVAQNSGYFDNVNVNVLQLGSG</sequence>
<dbReference type="OrthoDB" id="44467at2759"/>
<dbReference type="GO" id="GO:0031966">
    <property type="term" value="C:mitochondrial membrane"/>
    <property type="evidence" value="ECO:0007669"/>
    <property type="project" value="UniProtKB-SubCell"/>
</dbReference>
<dbReference type="PROSITE" id="PS50920">
    <property type="entry name" value="SOLCAR"/>
    <property type="match status" value="1"/>
</dbReference>
<dbReference type="OMA" id="WTIFKDS"/>
<evidence type="ECO:0008006" key="13">
    <source>
        <dbReference type="Google" id="ProtNLM"/>
    </source>
</evidence>
<dbReference type="PANTHER" id="PTHR45788:SF4">
    <property type="entry name" value="TRICARBOXYLATE TRANSPORT PROTEIN, MITOCHONDRIAL"/>
    <property type="match status" value="1"/>
</dbReference>
<evidence type="ECO:0000256" key="4">
    <source>
        <dbReference type="ARBA" id="ARBA00022692"/>
    </source>
</evidence>
<evidence type="ECO:0000256" key="10">
    <source>
        <dbReference type="SAM" id="Phobius"/>
    </source>
</evidence>
<dbReference type="EMBL" id="ASPP01011713">
    <property type="protein sequence ID" value="ETO21347.1"/>
    <property type="molecule type" value="Genomic_DNA"/>
</dbReference>
<dbReference type="GO" id="GO:0071913">
    <property type="term" value="F:citrate secondary active transmembrane transporter activity"/>
    <property type="evidence" value="ECO:0007669"/>
    <property type="project" value="TreeGrafter"/>
</dbReference>
<dbReference type="Proteomes" id="UP000023152">
    <property type="component" value="Unassembled WGS sequence"/>
</dbReference>
<evidence type="ECO:0000313" key="11">
    <source>
        <dbReference type="EMBL" id="ETO21347.1"/>
    </source>
</evidence>
<proteinExistence type="inferred from homology"/>
<accession>X6N7S2</accession>
<keyword evidence="8 9" id="KW-0472">Membrane</keyword>
<name>X6N7S2_RETFI</name>